<dbReference type="Gene3D" id="3.40.30.10">
    <property type="entry name" value="Glutaredoxin"/>
    <property type="match status" value="1"/>
</dbReference>
<keyword evidence="2 6" id="KW-0560">Oxidoreductase</keyword>
<dbReference type="GO" id="GO:0008379">
    <property type="term" value="F:thioredoxin peroxidase activity"/>
    <property type="evidence" value="ECO:0007669"/>
    <property type="project" value="TreeGrafter"/>
</dbReference>
<dbReference type="GO" id="GO:0005829">
    <property type="term" value="C:cytosol"/>
    <property type="evidence" value="ECO:0007669"/>
    <property type="project" value="TreeGrafter"/>
</dbReference>
<dbReference type="InterPro" id="IPR013766">
    <property type="entry name" value="Thioredoxin_domain"/>
</dbReference>
<name>A0A3B0MHG1_9RHOB</name>
<evidence type="ECO:0000256" key="1">
    <source>
        <dbReference type="ARBA" id="ARBA00009796"/>
    </source>
</evidence>
<evidence type="ECO:0000259" key="5">
    <source>
        <dbReference type="PROSITE" id="PS51352"/>
    </source>
</evidence>
<sequence>MAISAFRPNTRERGTFVKLPVARPETPVWRPQIHDTFPDFTSPSTKGPLSFAKWSRGHWVVLLSHPAAFTPVCTSEIAAVAARSTEFAERHTKLLALTGDPLERLQDWSRKIEDGHDVTIDFPHVSDEHGIIAKGCGLFVHEPLLGGDYCARRTFIIDPQGKIRMIFDYPVTVGRSIEEVLRVLDALILTDKLNALTPSDWRLGNPMMVLDGVTRRDLSKIGIFGSDGAQPYFRDDFEISPPQKKGIRPTAFPAVSDGDVDRLENTERRIVMTRLFESRHA</sequence>
<dbReference type="Pfam" id="PF00578">
    <property type="entry name" value="AhpC-TSA"/>
    <property type="match status" value="1"/>
</dbReference>
<evidence type="ECO:0000256" key="4">
    <source>
        <dbReference type="ARBA" id="ARBA00037420"/>
    </source>
</evidence>
<dbReference type="SUPFAM" id="SSF52833">
    <property type="entry name" value="Thioredoxin-like"/>
    <property type="match status" value="1"/>
</dbReference>
<dbReference type="PANTHER" id="PTHR10681:SF128">
    <property type="entry name" value="THIOREDOXIN-DEPENDENT PEROXIDE REDUCTASE, MITOCHONDRIAL"/>
    <property type="match status" value="1"/>
</dbReference>
<dbReference type="GO" id="GO:0033554">
    <property type="term" value="P:cellular response to stress"/>
    <property type="evidence" value="ECO:0007669"/>
    <property type="project" value="TreeGrafter"/>
</dbReference>
<comment type="function">
    <text evidence="4">Thiol-specific peroxidase that catalyzes the reduction of hydrogen peroxide and organic hydroperoxides to water and alcohols, respectively. Plays a role in cell protection against oxidative stress by detoxifying peroxides.</text>
</comment>
<feature type="domain" description="Thioredoxin" evidence="5">
    <location>
        <begin position="31"/>
        <end position="189"/>
    </location>
</feature>
<dbReference type="GO" id="GO:0045454">
    <property type="term" value="P:cell redox homeostasis"/>
    <property type="evidence" value="ECO:0007669"/>
    <property type="project" value="TreeGrafter"/>
</dbReference>
<organism evidence="6 7">
    <name type="scientific">Roseinatronobacter ekhonensis</name>
    <dbReference type="NCBI Taxonomy" id="254356"/>
    <lineage>
        <taxon>Bacteria</taxon>
        <taxon>Pseudomonadati</taxon>
        <taxon>Pseudomonadota</taxon>
        <taxon>Alphaproteobacteria</taxon>
        <taxon>Rhodobacterales</taxon>
        <taxon>Paracoccaceae</taxon>
        <taxon>Roseinatronobacter</taxon>
    </lineage>
</organism>
<evidence type="ECO:0000256" key="3">
    <source>
        <dbReference type="ARBA" id="ARBA00032824"/>
    </source>
</evidence>
<dbReference type="InterPro" id="IPR036249">
    <property type="entry name" value="Thioredoxin-like_sf"/>
</dbReference>
<dbReference type="GO" id="GO:0006979">
    <property type="term" value="P:response to oxidative stress"/>
    <property type="evidence" value="ECO:0007669"/>
    <property type="project" value="TreeGrafter"/>
</dbReference>
<evidence type="ECO:0000256" key="2">
    <source>
        <dbReference type="ARBA" id="ARBA00023002"/>
    </source>
</evidence>
<dbReference type="OrthoDB" id="9812811at2"/>
<gene>
    <name evidence="6" type="ORF">ROE7235_02724</name>
</gene>
<proteinExistence type="inferred from homology"/>
<dbReference type="InterPro" id="IPR000866">
    <property type="entry name" value="AhpC/TSA"/>
</dbReference>
<accession>A0A3B0MHG1</accession>
<dbReference type="EMBL" id="UIHC01000033">
    <property type="protein sequence ID" value="SUZ32958.1"/>
    <property type="molecule type" value="Genomic_DNA"/>
</dbReference>
<dbReference type="Gene3D" id="3.30.1020.10">
    <property type="entry name" value="Antioxidant, Horf6, Chain A, domain2"/>
    <property type="match status" value="1"/>
</dbReference>
<dbReference type="PANTHER" id="PTHR10681">
    <property type="entry name" value="THIOREDOXIN PEROXIDASE"/>
    <property type="match status" value="1"/>
</dbReference>
<protein>
    <recommendedName>
        <fullName evidence="3">Thioredoxin peroxidase</fullName>
    </recommendedName>
</protein>
<dbReference type="RefSeq" id="WP_121096046.1">
    <property type="nucleotide sequence ID" value="NZ_UIHC01000033.1"/>
</dbReference>
<dbReference type="GO" id="GO:0042744">
    <property type="term" value="P:hydrogen peroxide catabolic process"/>
    <property type="evidence" value="ECO:0007669"/>
    <property type="project" value="TreeGrafter"/>
</dbReference>
<dbReference type="PROSITE" id="PS51352">
    <property type="entry name" value="THIOREDOXIN_2"/>
    <property type="match status" value="1"/>
</dbReference>
<keyword evidence="7" id="KW-1185">Reference proteome</keyword>
<evidence type="ECO:0000313" key="7">
    <source>
        <dbReference type="Proteomes" id="UP000272908"/>
    </source>
</evidence>
<evidence type="ECO:0000313" key="6">
    <source>
        <dbReference type="EMBL" id="SUZ32958.1"/>
    </source>
</evidence>
<dbReference type="Proteomes" id="UP000272908">
    <property type="component" value="Unassembled WGS sequence"/>
</dbReference>
<keyword evidence="6" id="KW-0575">Peroxidase</keyword>
<dbReference type="InterPro" id="IPR050217">
    <property type="entry name" value="Peroxiredoxin"/>
</dbReference>
<dbReference type="AlphaFoldDB" id="A0A3B0MHG1"/>
<comment type="similarity">
    <text evidence="1">Belongs to the peroxiredoxin family. AhpC/Prx1 subfamily.</text>
</comment>
<reference evidence="7" key="1">
    <citation type="submission" date="2018-08" db="EMBL/GenBank/DDBJ databases">
        <authorList>
            <person name="Rodrigo-Torres L."/>
            <person name="Arahal R. D."/>
            <person name="Lucena T."/>
        </authorList>
    </citation>
    <scope>NUCLEOTIDE SEQUENCE [LARGE SCALE GENOMIC DNA]</scope>
    <source>
        <strain evidence="7">CECT 7235</strain>
    </source>
</reference>